<evidence type="ECO:0000313" key="2">
    <source>
        <dbReference type="Proteomes" id="UP000595095"/>
    </source>
</evidence>
<reference evidence="1 2" key="1">
    <citation type="submission" date="2020-11" db="EMBL/GenBank/DDBJ databases">
        <title>Complete genome sequence for Salinimonas sp. strain G2-b.</title>
        <authorList>
            <person name="Park S.-J."/>
        </authorList>
    </citation>
    <scope>NUCLEOTIDE SEQUENCE [LARGE SCALE GENOMIC DNA]</scope>
    <source>
        <strain evidence="1 2">G2-b</strain>
    </source>
</reference>
<dbReference type="Proteomes" id="UP000595095">
    <property type="component" value="Chromosome"/>
</dbReference>
<organism evidence="1 2">
    <name type="scientific">Salinimonas marina</name>
    <dbReference type="NCBI Taxonomy" id="2785918"/>
    <lineage>
        <taxon>Bacteria</taxon>
        <taxon>Pseudomonadati</taxon>
        <taxon>Pseudomonadota</taxon>
        <taxon>Gammaproteobacteria</taxon>
        <taxon>Alteromonadales</taxon>
        <taxon>Alteromonadaceae</taxon>
        <taxon>Alteromonas/Salinimonas group</taxon>
        <taxon>Salinimonas</taxon>
    </lineage>
</organism>
<dbReference type="KEGG" id="smaa:IT774_05785"/>
<keyword evidence="2" id="KW-1185">Reference proteome</keyword>
<dbReference type="Pfam" id="PF14081">
    <property type="entry name" value="DUF4262"/>
    <property type="match status" value="1"/>
</dbReference>
<sequence>MMNSSIAENIRKHGWQYQSVFDENEELPSFAYSIGFEESYSHPEIMIFGLSKDVMHSLLSNLATDIKSGVVFQPNEKVKEVLNGNFEVMFKRMKTEFQSEYAGTAKDYYQKPFEVLVMLWPDKNNVLPCEQGCQLTVQAEAVKVV</sequence>
<dbReference type="AlphaFoldDB" id="A0A7S9E075"/>
<accession>A0A7S9E075</accession>
<evidence type="ECO:0000313" key="1">
    <source>
        <dbReference type="EMBL" id="QPG07148.1"/>
    </source>
</evidence>
<gene>
    <name evidence="1" type="ORF">IT774_05785</name>
</gene>
<name>A0A7S9E075_9ALTE</name>
<proteinExistence type="predicted"/>
<dbReference type="EMBL" id="CP064795">
    <property type="protein sequence ID" value="QPG07148.1"/>
    <property type="molecule type" value="Genomic_DNA"/>
</dbReference>
<dbReference type="InterPro" id="IPR025358">
    <property type="entry name" value="DUF4262"/>
</dbReference>
<protein>
    <submittedName>
        <fullName evidence="1">DUF4262 domain-containing protein</fullName>
    </submittedName>
</protein>